<evidence type="ECO:0000313" key="1">
    <source>
        <dbReference type="EMBL" id="MPN15003.1"/>
    </source>
</evidence>
<protein>
    <submittedName>
        <fullName evidence="1">Uncharacterized protein</fullName>
    </submittedName>
</protein>
<gene>
    <name evidence="1" type="ORF">SDC9_162332</name>
</gene>
<name>A0A645FSE5_9ZZZZ</name>
<dbReference type="AlphaFoldDB" id="A0A645FSE5"/>
<accession>A0A645FSE5</accession>
<comment type="caution">
    <text evidence="1">The sequence shown here is derived from an EMBL/GenBank/DDBJ whole genome shotgun (WGS) entry which is preliminary data.</text>
</comment>
<reference evidence="1" key="1">
    <citation type="submission" date="2019-08" db="EMBL/GenBank/DDBJ databases">
        <authorList>
            <person name="Kucharzyk K."/>
            <person name="Murdoch R.W."/>
            <person name="Higgins S."/>
            <person name="Loffler F."/>
        </authorList>
    </citation>
    <scope>NUCLEOTIDE SEQUENCE</scope>
</reference>
<organism evidence="1">
    <name type="scientific">bioreactor metagenome</name>
    <dbReference type="NCBI Taxonomy" id="1076179"/>
    <lineage>
        <taxon>unclassified sequences</taxon>
        <taxon>metagenomes</taxon>
        <taxon>ecological metagenomes</taxon>
    </lineage>
</organism>
<sequence length="95" mass="10904">MLYKNLPDSCRWPVLAVRMFLDCLSALLYLLQGKKEFFHSVCKAHKEFHSLRGELSAQRRGHTGKVNKVYKGSIVLSFFLSGTRLRFVDIGNKIS</sequence>
<dbReference type="EMBL" id="VSSQ01061710">
    <property type="protein sequence ID" value="MPN15003.1"/>
    <property type="molecule type" value="Genomic_DNA"/>
</dbReference>
<proteinExistence type="predicted"/>